<name>A0A410JP81_ORNRH</name>
<evidence type="ECO:0000313" key="3">
    <source>
        <dbReference type="Proteomes" id="UP000287701"/>
    </source>
</evidence>
<reference evidence="2 3" key="1">
    <citation type="submission" date="2019-01" db="EMBL/GenBank/DDBJ databases">
        <title>Whole Genome of Ornithobacterium rhinotracheale FARPER-174b.</title>
        <authorList>
            <person name="Tataje-Lavanda L.A."/>
            <person name="Montalvan A."/>
            <person name="Montesinos R."/>
            <person name="Zimic M."/>
            <person name="Fernandez-Sanchez M."/>
            <person name="Fernandez-Diaz M."/>
        </authorList>
    </citation>
    <scope>NUCLEOTIDE SEQUENCE [LARGE SCALE GENOMIC DNA]</scope>
    <source>
        <strain evidence="2 3">FARPER-174b</strain>
    </source>
</reference>
<dbReference type="EMBL" id="CP035107">
    <property type="protein sequence ID" value="QAR29957.1"/>
    <property type="molecule type" value="Genomic_DNA"/>
</dbReference>
<protein>
    <submittedName>
        <fullName evidence="2">DUF4258 domain-containing protein</fullName>
    </submittedName>
</protein>
<keyword evidence="1" id="KW-0472">Membrane</keyword>
<accession>A0A410JP81</accession>
<dbReference type="Proteomes" id="UP000287701">
    <property type="component" value="Chromosome"/>
</dbReference>
<feature type="transmembrane region" description="Helical" evidence="1">
    <location>
        <begin position="10"/>
        <end position="27"/>
    </location>
</feature>
<dbReference type="RefSeq" id="WP_128500472.1">
    <property type="nucleotide sequence ID" value="NZ_CP035107.1"/>
</dbReference>
<gene>
    <name evidence="2" type="ORF">EQP59_00565</name>
</gene>
<proteinExistence type="predicted"/>
<keyword evidence="1" id="KW-0812">Transmembrane</keyword>
<sequence>MSDLQRRFKFYGLGILLGIFVVILMFGKRNSCRNYISNYLPNGRVLSEVAFLPKEYSSQAQEQMQALGIDTAFFNQKILKNGIIDFDRSAPRQAPCGVYLLNYQDQEKNLEIIFKKCKDEVLIESFENKK</sequence>
<organism evidence="2 3">
    <name type="scientific">Ornithobacterium rhinotracheale</name>
    <dbReference type="NCBI Taxonomy" id="28251"/>
    <lineage>
        <taxon>Bacteria</taxon>
        <taxon>Pseudomonadati</taxon>
        <taxon>Bacteroidota</taxon>
        <taxon>Flavobacteriia</taxon>
        <taxon>Flavobacteriales</taxon>
        <taxon>Weeksellaceae</taxon>
        <taxon>Ornithobacterium</taxon>
    </lineage>
</organism>
<dbReference type="AlphaFoldDB" id="A0A410JP81"/>
<evidence type="ECO:0000313" key="2">
    <source>
        <dbReference type="EMBL" id="QAR29957.1"/>
    </source>
</evidence>
<keyword evidence="1" id="KW-1133">Transmembrane helix</keyword>
<evidence type="ECO:0000256" key="1">
    <source>
        <dbReference type="SAM" id="Phobius"/>
    </source>
</evidence>
<dbReference type="OrthoDB" id="1466970at2"/>